<dbReference type="PROSITE" id="PS50110">
    <property type="entry name" value="RESPONSE_REGULATORY"/>
    <property type="match status" value="1"/>
</dbReference>
<evidence type="ECO:0000256" key="12">
    <source>
        <dbReference type="ARBA" id="ARBA00023012"/>
    </source>
</evidence>
<comment type="catalytic activity">
    <reaction evidence="1">
        <text>ATP + protein L-histidine = ADP + protein N-phospho-L-histidine.</text>
        <dbReference type="EC" id="2.7.13.3"/>
    </reaction>
</comment>
<dbReference type="Gene3D" id="3.30.565.10">
    <property type="entry name" value="Histidine kinase-like ATPase, C-terminal domain"/>
    <property type="match status" value="1"/>
</dbReference>
<comment type="subcellular location">
    <subcellularLocation>
        <location evidence="2">Cell membrane</location>
        <topology evidence="2">Multi-pass membrane protein</topology>
    </subcellularLocation>
</comment>
<evidence type="ECO:0000256" key="13">
    <source>
        <dbReference type="ARBA" id="ARBA00023136"/>
    </source>
</evidence>
<dbReference type="CDD" id="cd17546">
    <property type="entry name" value="REC_hyHK_CKI1_RcsC-like"/>
    <property type="match status" value="1"/>
</dbReference>
<dbReference type="CDD" id="cd00082">
    <property type="entry name" value="HisKA"/>
    <property type="match status" value="1"/>
</dbReference>
<dbReference type="FunFam" id="3.30.565.10:FF:000010">
    <property type="entry name" value="Sensor histidine kinase RcsC"/>
    <property type="match status" value="1"/>
</dbReference>
<dbReference type="KEGG" id="fes:HER31_00715"/>
<evidence type="ECO:0000259" key="19">
    <source>
        <dbReference type="PROSITE" id="PS50110"/>
    </source>
</evidence>
<dbReference type="Pfam" id="PF00072">
    <property type="entry name" value="Response_reg"/>
    <property type="match status" value="1"/>
</dbReference>
<name>A0A6H1U931_9GAMM</name>
<evidence type="ECO:0000256" key="2">
    <source>
        <dbReference type="ARBA" id="ARBA00004651"/>
    </source>
</evidence>
<dbReference type="InterPro" id="IPR036890">
    <property type="entry name" value="HATPase_C_sf"/>
</dbReference>
<dbReference type="SMART" id="SM00448">
    <property type="entry name" value="REC"/>
    <property type="match status" value="1"/>
</dbReference>
<dbReference type="RefSeq" id="WP_168658816.1">
    <property type="nucleotide sequence ID" value="NZ_CP051180.1"/>
</dbReference>
<dbReference type="SUPFAM" id="SSF47384">
    <property type="entry name" value="Homodimeric domain of signal transducing histidine kinase"/>
    <property type="match status" value="1"/>
</dbReference>
<evidence type="ECO:0000313" key="23">
    <source>
        <dbReference type="Proteomes" id="UP000501602"/>
    </source>
</evidence>
<proteinExistence type="predicted"/>
<dbReference type="PRINTS" id="PR00344">
    <property type="entry name" value="BCTRLSENSOR"/>
</dbReference>
<dbReference type="InterPro" id="IPR008207">
    <property type="entry name" value="Sig_transdc_His_kin_Hpt_dom"/>
</dbReference>
<dbReference type="PROSITE" id="PS50109">
    <property type="entry name" value="HIS_KIN"/>
    <property type="match status" value="1"/>
</dbReference>
<dbReference type="InterPro" id="IPR011006">
    <property type="entry name" value="CheY-like_superfamily"/>
</dbReference>
<dbReference type="CDD" id="cd06225">
    <property type="entry name" value="HAMP"/>
    <property type="match status" value="1"/>
</dbReference>
<evidence type="ECO:0000256" key="5">
    <source>
        <dbReference type="ARBA" id="ARBA00022553"/>
    </source>
</evidence>
<dbReference type="InterPro" id="IPR003661">
    <property type="entry name" value="HisK_dim/P_dom"/>
</dbReference>
<feature type="transmembrane region" description="Helical" evidence="17">
    <location>
        <begin position="174"/>
        <end position="197"/>
    </location>
</feature>
<reference evidence="22 23" key="1">
    <citation type="submission" date="2020-04" db="EMBL/GenBank/DDBJ databases">
        <title>Ferrimonas sp. S7 isolated from sea water.</title>
        <authorList>
            <person name="Bae S.S."/>
            <person name="Baek K."/>
        </authorList>
    </citation>
    <scope>NUCLEOTIDE SEQUENCE [LARGE SCALE GENOMIC DNA]</scope>
    <source>
        <strain evidence="22 23">S7</strain>
    </source>
</reference>
<dbReference type="PANTHER" id="PTHR45339">
    <property type="entry name" value="HYBRID SIGNAL TRANSDUCTION HISTIDINE KINASE J"/>
    <property type="match status" value="1"/>
</dbReference>
<feature type="domain" description="Histidine kinase" evidence="18">
    <location>
        <begin position="297"/>
        <end position="518"/>
    </location>
</feature>
<dbReference type="PROSITE" id="PS50894">
    <property type="entry name" value="HPT"/>
    <property type="match status" value="1"/>
</dbReference>
<evidence type="ECO:0000256" key="3">
    <source>
        <dbReference type="ARBA" id="ARBA00012438"/>
    </source>
</evidence>
<evidence type="ECO:0000256" key="4">
    <source>
        <dbReference type="ARBA" id="ARBA00022475"/>
    </source>
</evidence>
<dbReference type="InterPro" id="IPR036097">
    <property type="entry name" value="HisK_dim/P_sf"/>
</dbReference>
<keyword evidence="23" id="KW-1185">Reference proteome</keyword>
<dbReference type="InterPro" id="IPR003594">
    <property type="entry name" value="HATPase_dom"/>
</dbReference>
<dbReference type="Pfam" id="PF00672">
    <property type="entry name" value="HAMP"/>
    <property type="match status" value="1"/>
</dbReference>
<dbReference type="EC" id="2.7.13.3" evidence="3"/>
<keyword evidence="12" id="KW-0902">Two-component regulatory system</keyword>
<keyword evidence="6 22" id="KW-0808">Transferase</keyword>
<evidence type="ECO:0000256" key="7">
    <source>
        <dbReference type="ARBA" id="ARBA00022692"/>
    </source>
</evidence>
<keyword evidence="7 17" id="KW-0812">Transmembrane</keyword>
<keyword evidence="9 22" id="KW-0418">Kinase</keyword>
<feature type="domain" description="Response regulatory" evidence="19">
    <location>
        <begin position="674"/>
        <end position="790"/>
    </location>
</feature>
<dbReference type="SMART" id="SM00388">
    <property type="entry name" value="HisKA"/>
    <property type="match status" value="1"/>
</dbReference>
<feature type="transmembrane region" description="Helical" evidence="17">
    <location>
        <begin position="12"/>
        <end position="32"/>
    </location>
</feature>
<dbReference type="AlphaFoldDB" id="A0A6H1U931"/>
<dbReference type="GO" id="GO:0000155">
    <property type="term" value="F:phosphorelay sensor kinase activity"/>
    <property type="evidence" value="ECO:0007669"/>
    <property type="project" value="InterPro"/>
</dbReference>
<evidence type="ECO:0000256" key="14">
    <source>
        <dbReference type="PROSITE-ProRule" id="PRU00110"/>
    </source>
</evidence>
<dbReference type="Gene3D" id="1.10.287.130">
    <property type="match status" value="1"/>
</dbReference>
<dbReference type="SUPFAM" id="SSF47226">
    <property type="entry name" value="Histidine-containing phosphotransfer domain, HPT domain"/>
    <property type="match status" value="1"/>
</dbReference>
<gene>
    <name evidence="22" type="primary">barA</name>
    <name evidence="22" type="ORF">HER31_00715</name>
</gene>
<dbReference type="Pfam" id="PF01627">
    <property type="entry name" value="Hpt"/>
    <property type="match status" value="1"/>
</dbReference>
<evidence type="ECO:0000256" key="9">
    <source>
        <dbReference type="ARBA" id="ARBA00022777"/>
    </source>
</evidence>
<dbReference type="InterPro" id="IPR004358">
    <property type="entry name" value="Sig_transdc_His_kin-like_C"/>
</dbReference>
<accession>A0A6H1U931</accession>
<keyword evidence="16" id="KW-0175">Coiled coil</keyword>
<feature type="coiled-coil region" evidence="16">
    <location>
        <begin position="249"/>
        <end position="287"/>
    </location>
</feature>
<feature type="domain" description="HPt" evidence="21">
    <location>
        <begin position="813"/>
        <end position="910"/>
    </location>
</feature>
<keyword evidence="10" id="KW-0067">ATP-binding</keyword>
<dbReference type="Gene3D" id="3.40.50.2300">
    <property type="match status" value="1"/>
</dbReference>
<dbReference type="SUPFAM" id="SSF55874">
    <property type="entry name" value="ATPase domain of HSP90 chaperone/DNA topoisomerase II/histidine kinase"/>
    <property type="match status" value="1"/>
</dbReference>
<dbReference type="PANTHER" id="PTHR45339:SF5">
    <property type="entry name" value="HISTIDINE KINASE"/>
    <property type="match status" value="1"/>
</dbReference>
<dbReference type="GO" id="GO:0005524">
    <property type="term" value="F:ATP binding"/>
    <property type="evidence" value="ECO:0007669"/>
    <property type="project" value="UniProtKB-KW"/>
</dbReference>
<dbReference type="EMBL" id="CP051180">
    <property type="protein sequence ID" value="QIZ75555.1"/>
    <property type="molecule type" value="Genomic_DNA"/>
</dbReference>
<dbReference type="CDD" id="cd16922">
    <property type="entry name" value="HATPase_EvgS-ArcB-TorS-like"/>
    <property type="match status" value="1"/>
</dbReference>
<dbReference type="InterPro" id="IPR001789">
    <property type="entry name" value="Sig_transdc_resp-reg_receiver"/>
</dbReference>
<dbReference type="Pfam" id="PF00512">
    <property type="entry name" value="HisKA"/>
    <property type="match status" value="1"/>
</dbReference>
<dbReference type="Pfam" id="PF02518">
    <property type="entry name" value="HATPase_c"/>
    <property type="match status" value="1"/>
</dbReference>
<dbReference type="SMART" id="SM00073">
    <property type="entry name" value="HPT"/>
    <property type="match status" value="1"/>
</dbReference>
<dbReference type="InterPro" id="IPR036641">
    <property type="entry name" value="HPT_dom_sf"/>
</dbReference>
<evidence type="ECO:0000256" key="8">
    <source>
        <dbReference type="ARBA" id="ARBA00022741"/>
    </source>
</evidence>
<dbReference type="Pfam" id="PF09984">
    <property type="entry name" value="sCache_4"/>
    <property type="match status" value="1"/>
</dbReference>
<dbReference type="SMART" id="SM00387">
    <property type="entry name" value="HATPase_c"/>
    <property type="match status" value="1"/>
</dbReference>
<keyword evidence="8" id="KW-0547">Nucleotide-binding</keyword>
<evidence type="ECO:0000259" key="21">
    <source>
        <dbReference type="PROSITE" id="PS50894"/>
    </source>
</evidence>
<evidence type="ECO:0000256" key="15">
    <source>
        <dbReference type="PROSITE-ProRule" id="PRU00169"/>
    </source>
</evidence>
<evidence type="ECO:0000256" key="6">
    <source>
        <dbReference type="ARBA" id="ARBA00022679"/>
    </source>
</evidence>
<dbReference type="PROSITE" id="PS50885">
    <property type="entry name" value="HAMP"/>
    <property type="match status" value="1"/>
</dbReference>
<dbReference type="SUPFAM" id="SSF158472">
    <property type="entry name" value="HAMP domain-like"/>
    <property type="match status" value="1"/>
</dbReference>
<evidence type="ECO:0000256" key="10">
    <source>
        <dbReference type="ARBA" id="ARBA00022840"/>
    </source>
</evidence>
<keyword evidence="5 15" id="KW-0597">Phosphoprotein</keyword>
<dbReference type="Gene3D" id="1.20.120.160">
    <property type="entry name" value="HPT domain"/>
    <property type="match status" value="1"/>
</dbReference>
<keyword evidence="4" id="KW-1003">Cell membrane</keyword>
<dbReference type="Gene3D" id="6.10.340.10">
    <property type="match status" value="1"/>
</dbReference>
<dbReference type="NCBIfam" id="NF008318">
    <property type="entry name" value="PRK11107.1"/>
    <property type="match status" value="1"/>
</dbReference>
<dbReference type="SMART" id="SM00304">
    <property type="entry name" value="HAMP"/>
    <property type="match status" value="1"/>
</dbReference>
<organism evidence="22 23">
    <name type="scientific">Ferrimonas lipolytica</name>
    <dbReference type="NCBI Taxonomy" id="2724191"/>
    <lineage>
        <taxon>Bacteria</taxon>
        <taxon>Pseudomonadati</taxon>
        <taxon>Pseudomonadota</taxon>
        <taxon>Gammaproteobacteria</taxon>
        <taxon>Alteromonadales</taxon>
        <taxon>Ferrimonadaceae</taxon>
        <taxon>Ferrimonas</taxon>
    </lineage>
</organism>
<dbReference type="InterPro" id="IPR003660">
    <property type="entry name" value="HAMP_dom"/>
</dbReference>
<keyword evidence="11 17" id="KW-1133">Transmembrane helix</keyword>
<feature type="modified residue" description="Phosphohistidine" evidence="14">
    <location>
        <position position="852"/>
    </location>
</feature>
<protein>
    <recommendedName>
        <fullName evidence="3">histidine kinase</fullName>
        <ecNumber evidence="3">2.7.13.3</ecNumber>
    </recommendedName>
</protein>
<dbReference type="GO" id="GO:0005886">
    <property type="term" value="C:plasma membrane"/>
    <property type="evidence" value="ECO:0007669"/>
    <property type="project" value="UniProtKB-SubCell"/>
</dbReference>
<evidence type="ECO:0000259" key="20">
    <source>
        <dbReference type="PROSITE" id="PS50885"/>
    </source>
</evidence>
<evidence type="ECO:0000256" key="1">
    <source>
        <dbReference type="ARBA" id="ARBA00000085"/>
    </source>
</evidence>
<evidence type="ECO:0000313" key="22">
    <source>
        <dbReference type="EMBL" id="QIZ75555.1"/>
    </source>
</evidence>
<dbReference type="Proteomes" id="UP000501602">
    <property type="component" value="Chromosome"/>
</dbReference>
<dbReference type="SUPFAM" id="SSF52172">
    <property type="entry name" value="CheY-like"/>
    <property type="match status" value="1"/>
</dbReference>
<keyword evidence="13 17" id="KW-0472">Membrane</keyword>
<dbReference type="InterPro" id="IPR005467">
    <property type="entry name" value="His_kinase_dom"/>
</dbReference>
<sequence length="910" mass="100456">MKSAAQYSLRTWVMVLALAPTVLVGTILAVYFTSNRFTELENTLMRRGTNLIAPMAIACEYGLQYNNREHTKRLIDTIHQSNAGFIQTITVFDVNHHAFVSSNYNHDFELLQLTESPTLKQGISIEHFGDTVVMRAPIFSNISLYGNALDTDTQLGYIAIQLNKHEALLSQYRAAIVAFIVVLIGVQLNLLFTFRLLKHVTQPISSMVSAVAKIREGKLDTRLNGDLIGELDDLKRGINAMAASLSEYHNEMQQNIDQATSDLRETLEQIEIQNVELDIAKKRALEASRIKSEFLANMSHELRTPLNGVIGFARQLLKTPLHENQRDYMQTIERSANNLLSIINDILDFSKLEAGKMVLDKVPFALRETVDETVSLVAASANDKALELVVDIDPTIPDSLNGDSMRIQQILTNLLGNAIKFTEQGTIKLSLDLVSSQSKQVILRGEVSDTGIGIPDEQKPKLFQAFGQADGSITRRFGGTGLGLVITKRLVNQMDGQIGFSSQNQQGSTFWFTMTIERSLFQLGNDLGLDKLAQQRVLVIEPRRNTRQSLERLLQSWQMQVDISAELPQPSGANRRYDHALISSSLLTDPSQTLNVIDGIGIDNPIIIALGKPTQWQQDLHHHSTIKLLNLPLSQRRLSQALSLQSLTEVMPAQSTPPVAAAPIISPSERMPLRVLAVDDNPANLKLISTLLGEMVDSVDCASGGRSAIAMCQQHQYDAIFMDIQMPDIDGLKATESIRAKSQNRHCPIIAVTAHILGKEREQILAVGMDDYLTKPIDEQRLRERLVQWAKPAASASNGIIDWELALTQAGGNNSLAKEMLALLIESLPEALTGIDNAIAANDSLALQQRVHKLHGATCYSGVPALQKLCHQLESSLKQGATITDLEPELLELQDQLNQVTTAAKAFLVA</sequence>
<dbReference type="CDD" id="cd00088">
    <property type="entry name" value="HPT"/>
    <property type="match status" value="1"/>
</dbReference>
<feature type="modified residue" description="4-aspartylphosphate" evidence="15">
    <location>
        <position position="723"/>
    </location>
</feature>
<feature type="domain" description="HAMP" evidence="20">
    <location>
        <begin position="198"/>
        <end position="250"/>
    </location>
</feature>
<dbReference type="InterPro" id="IPR019247">
    <property type="entry name" value="Histidine_kinase_BarA_N"/>
</dbReference>
<evidence type="ECO:0000256" key="11">
    <source>
        <dbReference type="ARBA" id="ARBA00022989"/>
    </source>
</evidence>
<evidence type="ECO:0000256" key="17">
    <source>
        <dbReference type="SAM" id="Phobius"/>
    </source>
</evidence>
<evidence type="ECO:0000256" key="16">
    <source>
        <dbReference type="SAM" id="Coils"/>
    </source>
</evidence>
<dbReference type="FunFam" id="1.10.287.130:FF:000003">
    <property type="entry name" value="Histidine kinase"/>
    <property type="match status" value="1"/>
</dbReference>
<evidence type="ECO:0000259" key="18">
    <source>
        <dbReference type="PROSITE" id="PS50109"/>
    </source>
</evidence>